<name>A0A3E2BJM2_9BACT</name>
<evidence type="ECO:0000313" key="1">
    <source>
        <dbReference type="EMBL" id="RFT14941.1"/>
    </source>
</evidence>
<gene>
    <name evidence="1" type="ORF">OP8BY_1141</name>
</gene>
<proteinExistence type="predicted"/>
<dbReference type="EMBL" id="QUAH01000015">
    <property type="protein sequence ID" value="RFT14941.1"/>
    <property type="molecule type" value="Genomic_DNA"/>
</dbReference>
<evidence type="ECO:0000313" key="2">
    <source>
        <dbReference type="Proteomes" id="UP000257323"/>
    </source>
</evidence>
<accession>A0A3E2BJM2</accession>
<organism evidence="1 2">
    <name type="scientific">Candidatus Saccharicenans subterraneus</name>
    <dbReference type="NCBI Taxonomy" id="2508984"/>
    <lineage>
        <taxon>Bacteria</taxon>
        <taxon>Candidatus Aminicenantota</taxon>
        <taxon>Candidatus Aminicenantia</taxon>
        <taxon>Candidatus Aminicenantales</taxon>
        <taxon>Candidatus Saccharicenantaceae</taxon>
        <taxon>Candidatus Saccharicenans</taxon>
    </lineage>
</organism>
<comment type="caution">
    <text evidence="1">The sequence shown here is derived from an EMBL/GenBank/DDBJ whole genome shotgun (WGS) entry which is preliminary data.</text>
</comment>
<dbReference type="AlphaFoldDB" id="A0A3E2BJM2"/>
<sequence>MKKIIISFLFSLMAISILLGKVAAQQSEGEELFRVKIPAGFIYKALHVSPRGMKALSFLEHQPGSVYSNRSLVRIFDTDNLLIEEKMLDSGWIFDGFTPADAIILLKGEGDSLSEGRIIDLQGRELLSVKDIGSRRLFCDIQGKEVALAALAYDSRFMPSVVYDLDNGKEKFRLGAFSLPDDSQPQKALWTGTRIFLPVGQDNLYVWGVGATVLLQRYNQSGHVWKIDSVGGNIADGKFLGRDYLAVSYFIPDKKYKEGLAIIRWRDGQVVFRIENYIADNRREKDLPSLTVDGLYLDDDFNLCFLKNDGRLLKIKFDAEKRTWDEDRKMALKHNFGKAIAGGKGRPTVIKGHIYYADEESDEVVVKRIKLN</sequence>
<dbReference type="Proteomes" id="UP000257323">
    <property type="component" value="Unassembled WGS sequence"/>
</dbReference>
<reference evidence="1 2" key="1">
    <citation type="submission" date="2018-08" db="EMBL/GenBank/DDBJ databases">
        <title>Genome analysis of the thermophilic bacterium of the candidate phylum Aminicenantes from deep subsurface aquifer revealed its physiology and ecological role.</title>
        <authorList>
            <person name="Kadnikov V.V."/>
            <person name="Mardanov A.V."/>
            <person name="Beletsky A.V."/>
            <person name="Karnachuk O.V."/>
            <person name="Ravin N.V."/>
        </authorList>
    </citation>
    <scope>NUCLEOTIDE SEQUENCE [LARGE SCALE GENOMIC DNA]</scope>
    <source>
        <strain evidence="1">BY38</strain>
    </source>
</reference>
<protein>
    <submittedName>
        <fullName evidence="1">Uncharacterized protein</fullName>
    </submittedName>
</protein>